<dbReference type="GO" id="GO:0050661">
    <property type="term" value="F:NADP binding"/>
    <property type="evidence" value="ECO:0007669"/>
    <property type="project" value="InterPro"/>
</dbReference>
<comment type="similarity">
    <text evidence="1">Belongs to the HIBADH-related family.</text>
</comment>
<dbReference type="GO" id="GO:0051287">
    <property type="term" value="F:NAD binding"/>
    <property type="evidence" value="ECO:0007669"/>
    <property type="project" value="InterPro"/>
</dbReference>
<dbReference type="SUPFAM" id="SSF51735">
    <property type="entry name" value="NAD(P)-binding Rossmann-fold domains"/>
    <property type="match status" value="1"/>
</dbReference>
<dbReference type="InterPro" id="IPR036291">
    <property type="entry name" value="NAD(P)-bd_dom_sf"/>
</dbReference>
<evidence type="ECO:0000256" key="2">
    <source>
        <dbReference type="ARBA" id="ARBA00023002"/>
    </source>
</evidence>
<dbReference type="PANTHER" id="PTHR22981">
    <property type="entry name" value="3-HYDROXYISOBUTYRATE DEHYDROGENASE-RELATED"/>
    <property type="match status" value="1"/>
</dbReference>
<dbReference type="Pfam" id="PF14833">
    <property type="entry name" value="NAD_binding_11"/>
    <property type="match status" value="1"/>
</dbReference>
<dbReference type="InterPro" id="IPR015815">
    <property type="entry name" value="HIBADH-related"/>
</dbReference>
<dbReference type="SUPFAM" id="SSF48179">
    <property type="entry name" value="6-phosphogluconate dehydrogenase C-terminal domain-like"/>
    <property type="match status" value="1"/>
</dbReference>
<keyword evidence="2" id="KW-0560">Oxidoreductase</keyword>
<accession>A0A222VS28</accession>
<evidence type="ECO:0000256" key="1">
    <source>
        <dbReference type="ARBA" id="ARBA00009080"/>
    </source>
</evidence>
<evidence type="ECO:0000313" key="5">
    <source>
        <dbReference type="Proteomes" id="UP000199494"/>
    </source>
</evidence>
<gene>
    <name evidence="4" type="ORF">SAMN05421630_109231</name>
</gene>
<sequence length="258" mass="26650">MYLVIGLGPIGGGAGARLAELGRPVRGLDLDERRAREWSERTGAPACSGIGDVEWSGVDTVIIAVRMAGQVRSTMESLIARAGKPLTVYVLTTLSIADATALSAGVPESWRLFEAPVSGGASGARNGTMTVFLAGPPREAADDALLSDIAGKVFDTEDYGAPAVLKLTNNALGALNAVSTARMLRIAADNGVDAATFLDVVAASSGQSWMSDHFTVFPDDLLFKDAGLLRDDLGSLPVIDLASDPAAEIAAARELLGP</sequence>
<dbReference type="STRING" id="530584.SAMN05421630_109231"/>
<dbReference type="Gene3D" id="1.10.1040.10">
    <property type="entry name" value="N-(1-d-carboxylethyl)-l-norvaline Dehydrogenase, domain 2"/>
    <property type="match status" value="1"/>
</dbReference>
<keyword evidence="5" id="KW-1185">Reference proteome</keyword>
<dbReference type="InterPro" id="IPR006115">
    <property type="entry name" value="6PGDH_NADP-bd"/>
</dbReference>
<dbReference type="EMBL" id="FMZE01000009">
    <property type="protein sequence ID" value="SDD52499.1"/>
    <property type="molecule type" value="Genomic_DNA"/>
</dbReference>
<dbReference type="InterPro" id="IPR008927">
    <property type="entry name" value="6-PGluconate_DH-like_C_sf"/>
</dbReference>
<dbReference type="Gene3D" id="3.40.50.720">
    <property type="entry name" value="NAD(P)-binding Rossmann-like Domain"/>
    <property type="match status" value="1"/>
</dbReference>
<protein>
    <submittedName>
        <fullName evidence="4">Putative dehydrogenase</fullName>
    </submittedName>
</protein>
<dbReference type="InterPro" id="IPR029154">
    <property type="entry name" value="HIBADH-like_NADP-bd"/>
</dbReference>
<dbReference type="KEGG" id="pmad:BAY61_19095"/>
<dbReference type="PIRSF" id="PIRSF000103">
    <property type="entry name" value="HIBADH"/>
    <property type="match status" value="1"/>
</dbReference>
<reference evidence="4 5" key="1">
    <citation type="submission" date="2016-10" db="EMBL/GenBank/DDBJ databases">
        <authorList>
            <person name="de Groot N.N."/>
        </authorList>
    </citation>
    <scope>NUCLEOTIDE SEQUENCE [LARGE SCALE GENOMIC DNA]</scope>
    <source>
        <strain evidence="4 5">CGMCC 4.5506</strain>
    </source>
</reference>
<dbReference type="Pfam" id="PF03446">
    <property type="entry name" value="NAD_binding_2"/>
    <property type="match status" value="1"/>
</dbReference>
<name>A0A222VS28_9PSEU</name>
<dbReference type="InterPro" id="IPR013328">
    <property type="entry name" value="6PGD_dom2"/>
</dbReference>
<dbReference type="PANTHER" id="PTHR22981:SF7">
    <property type="entry name" value="3-HYDROXYISOBUTYRATE DEHYDROGENASE, MITOCHONDRIAL"/>
    <property type="match status" value="1"/>
</dbReference>
<dbReference type="AlphaFoldDB" id="A0A222VS28"/>
<proteinExistence type="inferred from homology"/>
<dbReference type="GO" id="GO:0016616">
    <property type="term" value="F:oxidoreductase activity, acting on the CH-OH group of donors, NAD or NADP as acceptor"/>
    <property type="evidence" value="ECO:0007669"/>
    <property type="project" value="TreeGrafter"/>
</dbReference>
<dbReference type="Proteomes" id="UP000199494">
    <property type="component" value="Unassembled WGS sequence"/>
</dbReference>
<evidence type="ECO:0000256" key="3">
    <source>
        <dbReference type="ARBA" id="ARBA00023027"/>
    </source>
</evidence>
<evidence type="ECO:0000313" key="4">
    <source>
        <dbReference type="EMBL" id="SDD52499.1"/>
    </source>
</evidence>
<keyword evidence="3" id="KW-0520">NAD</keyword>
<dbReference type="OrthoDB" id="3185659at2"/>
<organism evidence="4 5">
    <name type="scientific">Prauserella marina</name>
    <dbReference type="NCBI Taxonomy" id="530584"/>
    <lineage>
        <taxon>Bacteria</taxon>
        <taxon>Bacillati</taxon>
        <taxon>Actinomycetota</taxon>
        <taxon>Actinomycetes</taxon>
        <taxon>Pseudonocardiales</taxon>
        <taxon>Pseudonocardiaceae</taxon>
        <taxon>Prauserella</taxon>
    </lineage>
</organism>
<dbReference type="RefSeq" id="WP_091808329.1">
    <property type="nucleotide sequence ID" value="NZ_CP016353.1"/>
</dbReference>